<keyword evidence="2" id="KW-1185">Reference proteome</keyword>
<reference evidence="1 2" key="1">
    <citation type="submission" date="2019-02" db="EMBL/GenBank/DDBJ databases">
        <title>Deep-cultivation of Planctomycetes and their phenomic and genomic characterization uncovers novel biology.</title>
        <authorList>
            <person name="Wiegand S."/>
            <person name="Jogler M."/>
            <person name="Boedeker C."/>
            <person name="Pinto D."/>
            <person name="Vollmers J."/>
            <person name="Rivas-Marin E."/>
            <person name="Kohn T."/>
            <person name="Peeters S.H."/>
            <person name="Heuer A."/>
            <person name="Rast P."/>
            <person name="Oberbeckmann S."/>
            <person name="Bunk B."/>
            <person name="Jeske O."/>
            <person name="Meyerdierks A."/>
            <person name="Storesund J.E."/>
            <person name="Kallscheuer N."/>
            <person name="Luecker S."/>
            <person name="Lage O.M."/>
            <person name="Pohl T."/>
            <person name="Merkel B.J."/>
            <person name="Hornburger P."/>
            <person name="Mueller R.-W."/>
            <person name="Bruemmer F."/>
            <person name="Labrenz M."/>
            <person name="Spormann A.M."/>
            <person name="Op Den Camp H."/>
            <person name="Overmann J."/>
            <person name="Amann R."/>
            <person name="Jetten M.S.M."/>
            <person name="Mascher T."/>
            <person name="Medema M.H."/>
            <person name="Devos D.P."/>
            <person name="Kaster A.-K."/>
            <person name="Ovreas L."/>
            <person name="Rohde M."/>
            <person name="Galperin M.Y."/>
            <person name="Jogler C."/>
        </authorList>
    </citation>
    <scope>NUCLEOTIDE SEQUENCE [LARGE SCALE GENOMIC DNA]</scope>
    <source>
        <strain evidence="1 2">Enr8</strain>
    </source>
</reference>
<proteinExistence type="predicted"/>
<evidence type="ECO:0000313" key="2">
    <source>
        <dbReference type="Proteomes" id="UP000318878"/>
    </source>
</evidence>
<protein>
    <submittedName>
        <fullName evidence="1">Uncharacterized protein</fullName>
    </submittedName>
</protein>
<name>A0A5C5UYY4_9BACT</name>
<gene>
    <name evidence="1" type="ORF">Enr8_34860</name>
</gene>
<dbReference type="AlphaFoldDB" id="A0A5C5UYY4"/>
<sequence length="48" mass="5489">MRSQNSDVSRYFATHEELCSESGEVGKCHECIFQQADSPSIHFEQKVI</sequence>
<dbReference type="Proteomes" id="UP000318878">
    <property type="component" value="Unassembled WGS sequence"/>
</dbReference>
<accession>A0A5C5UYY4</accession>
<dbReference type="EMBL" id="SJPF01000004">
    <property type="protein sequence ID" value="TWT31564.1"/>
    <property type="molecule type" value="Genomic_DNA"/>
</dbReference>
<organism evidence="1 2">
    <name type="scientific">Blastopirellula retiformator</name>
    <dbReference type="NCBI Taxonomy" id="2527970"/>
    <lineage>
        <taxon>Bacteria</taxon>
        <taxon>Pseudomonadati</taxon>
        <taxon>Planctomycetota</taxon>
        <taxon>Planctomycetia</taxon>
        <taxon>Pirellulales</taxon>
        <taxon>Pirellulaceae</taxon>
        <taxon>Blastopirellula</taxon>
    </lineage>
</organism>
<comment type="caution">
    <text evidence="1">The sequence shown here is derived from an EMBL/GenBank/DDBJ whole genome shotgun (WGS) entry which is preliminary data.</text>
</comment>
<evidence type="ECO:0000313" key="1">
    <source>
        <dbReference type="EMBL" id="TWT31564.1"/>
    </source>
</evidence>